<keyword evidence="4 6" id="KW-0067">ATP-binding</keyword>
<dbReference type="InterPro" id="IPR003593">
    <property type="entry name" value="AAA+_ATPase"/>
</dbReference>
<sequence>MIEVDELVKRFGTTTAVDGLSFVVRAGRVTGFLGPNGAGKSTTMRMILGLDRPTSGRATVGGTAYRRHRAPLTVAGALLEGRALHRGRSAREHLLGLARTHGIGRHRVDEVLDQAGLTAVAGRRAGGFSLGMGQRLGIAAALLGDPAVVILDEPVNGLDPDGVLWIRTLLRRLAAEGRTVLVSSHLMSEMAVTADHLLVIGNGRLLADTGLDELLGQDRCLVRSPDAAELREVLVARGATVTAGAAGLLEVAGLGAEAIGAAAAEHRLVIHELAPVKASLEEAYMALVRS</sequence>
<dbReference type="PANTHER" id="PTHR43335:SF4">
    <property type="entry name" value="ABC TRANSPORTER, ATP-BINDING PROTEIN"/>
    <property type="match status" value="1"/>
</dbReference>
<dbReference type="EMBL" id="JACHNB010000001">
    <property type="protein sequence ID" value="MBB4739232.1"/>
    <property type="molecule type" value="Genomic_DNA"/>
</dbReference>
<keyword evidence="2" id="KW-0813">Transport</keyword>
<dbReference type="Proteomes" id="UP000546162">
    <property type="component" value="Unassembled WGS sequence"/>
</dbReference>
<evidence type="ECO:0000256" key="4">
    <source>
        <dbReference type="ARBA" id="ARBA00022840"/>
    </source>
</evidence>
<accession>A0A7W7M6V0</accession>
<dbReference type="AlphaFoldDB" id="A0A7W7M6V0"/>
<dbReference type="RefSeq" id="WP_185039802.1">
    <property type="nucleotide sequence ID" value="NZ_BAABFG010000005.1"/>
</dbReference>
<comment type="similarity">
    <text evidence="1">Belongs to the ABC transporter superfamily.</text>
</comment>
<evidence type="ECO:0000256" key="1">
    <source>
        <dbReference type="ARBA" id="ARBA00005417"/>
    </source>
</evidence>
<evidence type="ECO:0000256" key="2">
    <source>
        <dbReference type="ARBA" id="ARBA00022448"/>
    </source>
</evidence>
<dbReference type="InterPro" id="IPR003439">
    <property type="entry name" value="ABC_transporter-like_ATP-bd"/>
</dbReference>
<dbReference type="SUPFAM" id="SSF52540">
    <property type="entry name" value="P-loop containing nucleoside triphosphate hydrolases"/>
    <property type="match status" value="1"/>
</dbReference>
<keyword evidence="7" id="KW-1185">Reference proteome</keyword>
<dbReference type="GO" id="GO:0005524">
    <property type="term" value="F:ATP binding"/>
    <property type="evidence" value="ECO:0007669"/>
    <property type="project" value="UniProtKB-KW"/>
</dbReference>
<gene>
    <name evidence="6" type="ORF">BJY16_002691</name>
</gene>
<comment type="caution">
    <text evidence="6">The sequence shown here is derived from an EMBL/GenBank/DDBJ whole genome shotgun (WGS) entry which is preliminary data.</text>
</comment>
<name>A0A7W7M6V0_9ACTN</name>
<dbReference type="SMART" id="SM00382">
    <property type="entry name" value="AAA"/>
    <property type="match status" value="1"/>
</dbReference>
<keyword evidence="3" id="KW-0547">Nucleotide-binding</keyword>
<dbReference type="PROSITE" id="PS50893">
    <property type="entry name" value="ABC_TRANSPORTER_2"/>
    <property type="match status" value="1"/>
</dbReference>
<protein>
    <submittedName>
        <fullName evidence="6">ABC-2 type transport system ATP-binding protein</fullName>
    </submittedName>
</protein>
<dbReference type="Pfam" id="PF00005">
    <property type="entry name" value="ABC_tran"/>
    <property type="match status" value="1"/>
</dbReference>
<proteinExistence type="inferred from homology"/>
<feature type="domain" description="ABC transporter" evidence="5">
    <location>
        <begin position="2"/>
        <end position="227"/>
    </location>
</feature>
<evidence type="ECO:0000313" key="6">
    <source>
        <dbReference type="EMBL" id="MBB4739232.1"/>
    </source>
</evidence>
<dbReference type="GO" id="GO:0016887">
    <property type="term" value="F:ATP hydrolysis activity"/>
    <property type="evidence" value="ECO:0007669"/>
    <property type="project" value="InterPro"/>
</dbReference>
<reference evidence="6 7" key="1">
    <citation type="submission" date="2020-08" db="EMBL/GenBank/DDBJ databases">
        <title>Sequencing the genomes of 1000 actinobacteria strains.</title>
        <authorList>
            <person name="Klenk H.-P."/>
        </authorList>
    </citation>
    <scope>NUCLEOTIDE SEQUENCE [LARGE SCALE GENOMIC DNA]</scope>
    <source>
        <strain evidence="6 7">DSM 45809</strain>
    </source>
</reference>
<dbReference type="InterPro" id="IPR027417">
    <property type="entry name" value="P-loop_NTPase"/>
</dbReference>
<dbReference type="Gene3D" id="3.40.50.300">
    <property type="entry name" value="P-loop containing nucleotide triphosphate hydrolases"/>
    <property type="match status" value="1"/>
</dbReference>
<dbReference type="PANTHER" id="PTHR43335">
    <property type="entry name" value="ABC TRANSPORTER, ATP-BINDING PROTEIN"/>
    <property type="match status" value="1"/>
</dbReference>
<evidence type="ECO:0000313" key="7">
    <source>
        <dbReference type="Proteomes" id="UP000546162"/>
    </source>
</evidence>
<evidence type="ECO:0000259" key="5">
    <source>
        <dbReference type="PROSITE" id="PS50893"/>
    </source>
</evidence>
<organism evidence="6 7">
    <name type="scientific">Actinoplanes octamycinicus</name>
    <dbReference type="NCBI Taxonomy" id="135948"/>
    <lineage>
        <taxon>Bacteria</taxon>
        <taxon>Bacillati</taxon>
        <taxon>Actinomycetota</taxon>
        <taxon>Actinomycetes</taxon>
        <taxon>Micromonosporales</taxon>
        <taxon>Micromonosporaceae</taxon>
        <taxon>Actinoplanes</taxon>
    </lineage>
</organism>
<evidence type="ECO:0000256" key="3">
    <source>
        <dbReference type="ARBA" id="ARBA00022741"/>
    </source>
</evidence>